<dbReference type="EMBL" id="CAMPGE010025857">
    <property type="protein sequence ID" value="CAI2383575.1"/>
    <property type="molecule type" value="Genomic_DNA"/>
</dbReference>
<reference evidence="1" key="1">
    <citation type="submission" date="2023-07" db="EMBL/GenBank/DDBJ databases">
        <authorList>
            <consortium name="AG Swart"/>
            <person name="Singh M."/>
            <person name="Singh A."/>
            <person name="Seah K."/>
            <person name="Emmerich C."/>
        </authorList>
    </citation>
    <scope>NUCLEOTIDE SEQUENCE</scope>
    <source>
        <strain evidence="1">DP1</strain>
    </source>
</reference>
<dbReference type="Proteomes" id="UP001295684">
    <property type="component" value="Unassembled WGS sequence"/>
</dbReference>
<sequence length="57" mass="6704">MTNEDLFVIYCMHWMSAMSSQSKWEMLSLWVSYHLGFVKCCNFMSSNIILEAIGEFI</sequence>
<keyword evidence="2" id="KW-1185">Reference proteome</keyword>
<gene>
    <name evidence="1" type="ORF">ECRASSUSDP1_LOCUS25080</name>
</gene>
<organism evidence="1 2">
    <name type="scientific">Euplotes crassus</name>
    <dbReference type="NCBI Taxonomy" id="5936"/>
    <lineage>
        <taxon>Eukaryota</taxon>
        <taxon>Sar</taxon>
        <taxon>Alveolata</taxon>
        <taxon>Ciliophora</taxon>
        <taxon>Intramacronucleata</taxon>
        <taxon>Spirotrichea</taxon>
        <taxon>Hypotrichia</taxon>
        <taxon>Euplotida</taxon>
        <taxon>Euplotidae</taxon>
        <taxon>Moneuplotes</taxon>
    </lineage>
</organism>
<comment type="caution">
    <text evidence="1">The sequence shown here is derived from an EMBL/GenBank/DDBJ whole genome shotgun (WGS) entry which is preliminary data.</text>
</comment>
<evidence type="ECO:0000313" key="1">
    <source>
        <dbReference type="EMBL" id="CAI2383575.1"/>
    </source>
</evidence>
<evidence type="ECO:0000313" key="2">
    <source>
        <dbReference type="Proteomes" id="UP001295684"/>
    </source>
</evidence>
<dbReference type="AlphaFoldDB" id="A0AAD1Y3V9"/>
<name>A0AAD1Y3V9_EUPCR</name>
<protein>
    <submittedName>
        <fullName evidence="1">Uncharacterized protein</fullName>
    </submittedName>
</protein>
<proteinExistence type="predicted"/>
<accession>A0AAD1Y3V9</accession>